<gene>
    <name evidence="9" type="ORF">CH330_02115</name>
</gene>
<keyword evidence="4" id="KW-0378">Hydrolase</keyword>
<accession>A0A235BWC4</accession>
<keyword evidence="6" id="KW-0411">Iron-sulfur</keyword>
<dbReference type="Proteomes" id="UP000215559">
    <property type="component" value="Unassembled WGS sequence"/>
</dbReference>
<dbReference type="GO" id="GO:0051539">
    <property type="term" value="F:4 iron, 4 sulfur cluster binding"/>
    <property type="evidence" value="ECO:0007669"/>
    <property type="project" value="UniProtKB-KW"/>
</dbReference>
<keyword evidence="1" id="KW-0004">4Fe-4S</keyword>
<proteinExistence type="predicted"/>
<dbReference type="GO" id="GO:0046872">
    <property type="term" value="F:metal ion binding"/>
    <property type="evidence" value="ECO:0007669"/>
    <property type="project" value="UniProtKB-KW"/>
</dbReference>
<dbReference type="AlphaFoldDB" id="A0A235BWC4"/>
<evidence type="ECO:0000256" key="2">
    <source>
        <dbReference type="ARBA" id="ARBA00022723"/>
    </source>
</evidence>
<evidence type="ECO:0000313" key="9">
    <source>
        <dbReference type="EMBL" id="OYD16673.1"/>
    </source>
</evidence>
<dbReference type="InterPro" id="IPR051536">
    <property type="entry name" value="UDG_Type-4/5"/>
</dbReference>
<keyword evidence="3" id="KW-0227">DNA damage</keyword>
<dbReference type="EMBL" id="NOZP01000041">
    <property type="protein sequence ID" value="OYD16673.1"/>
    <property type="molecule type" value="Genomic_DNA"/>
</dbReference>
<organism evidence="9 10">
    <name type="scientific">candidate division WOR-3 bacterium JGI_Cruoil_03_51_56</name>
    <dbReference type="NCBI Taxonomy" id="1973747"/>
    <lineage>
        <taxon>Bacteria</taxon>
        <taxon>Bacteria division WOR-3</taxon>
    </lineage>
</organism>
<dbReference type="SUPFAM" id="SSF52141">
    <property type="entry name" value="Uracil-DNA glycosylase-like"/>
    <property type="match status" value="1"/>
</dbReference>
<dbReference type="GO" id="GO:0006281">
    <property type="term" value="P:DNA repair"/>
    <property type="evidence" value="ECO:0007669"/>
    <property type="project" value="UniProtKB-KW"/>
</dbReference>
<comment type="caution">
    <text evidence="9">The sequence shown here is derived from an EMBL/GenBank/DDBJ whole genome shotgun (WGS) entry which is preliminary data.</text>
</comment>
<dbReference type="PANTHER" id="PTHR33693">
    <property type="entry name" value="TYPE-5 URACIL-DNA GLYCOSYLASE"/>
    <property type="match status" value="1"/>
</dbReference>
<dbReference type="Gene3D" id="3.40.470.10">
    <property type="entry name" value="Uracil-DNA glycosylase-like domain"/>
    <property type="match status" value="1"/>
</dbReference>
<dbReference type="SMART" id="SM00986">
    <property type="entry name" value="UDG"/>
    <property type="match status" value="1"/>
</dbReference>
<sequence length="196" mass="21979">MQKARFNRLAARMRSCHKCGLGPGIHAIFGRFDSPKWMLIGQAPGKQEMALDKPFAGPAGKRLFRWLGQAGFNEEKFRSFCYLTAVMKCFPGSGTRGDLRPSRKQLENCVRFLEQELEIVRPGVLIPVGKLAIERFLGKQKLIDVIGRRFVENIQGRETVVIPLPHPSGASAWTNAASNQRLIARAIHLIRDLRSA</sequence>
<dbReference type="PANTHER" id="PTHR33693:SF1">
    <property type="entry name" value="TYPE-4 URACIL-DNA GLYCOSYLASE"/>
    <property type="match status" value="1"/>
</dbReference>
<evidence type="ECO:0000256" key="3">
    <source>
        <dbReference type="ARBA" id="ARBA00022763"/>
    </source>
</evidence>
<evidence type="ECO:0000256" key="5">
    <source>
        <dbReference type="ARBA" id="ARBA00023004"/>
    </source>
</evidence>
<dbReference type="InterPro" id="IPR005122">
    <property type="entry name" value="Uracil-DNA_glycosylase-like"/>
</dbReference>
<name>A0A235BWC4_UNCW3</name>
<evidence type="ECO:0000256" key="1">
    <source>
        <dbReference type="ARBA" id="ARBA00022485"/>
    </source>
</evidence>
<dbReference type="GO" id="GO:0097506">
    <property type="term" value="F:deaminated base DNA N-glycosylase activity"/>
    <property type="evidence" value="ECO:0007669"/>
    <property type="project" value="UniProtKB-ARBA"/>
</dbReference>
<feature type="domain" description="Uracil-DNA glycosylase-like" evidence="8">
    <location>
        <begin position="27"/>
        <end position="188"/>
    </location>
</feature>
<reference evidence="9 10" key="1">
    <citation type="submission" date="2017-07" db="EMBL/GenBank/DDBJ databases">
        <title>Recovery of genomes from metagenomes via a dereplication, aggregation, and scoring strategy.</title>
        <authorList>
            <person name="Sieber C.M."/>
            <person name="Probst A.J."/>
            <person name="Sharrar A."/>
            <person name="Thomas B.C."/>
            <person name="Hess M."/>
            <person name="Tringe S.G."/>
            <person name="Banfield J.F."/>
        </authorList>
    </citation>
    <scope>NUCLEOTIDE SEQUENCE [LARGE SCALE GENOMIC DNA]</scope>
    <source>
        <strain evidence="9">JGI_Cruoil_03_51_56</strain>
    </source>
</reference>
<evidence type="ECO:0000256" key="4">
    <source>
        <dbReference type="ARBA" id="ARBA00022801"/>
    </source>
</evidence>
<evidence type="ECO:0000256" key="6">
    <source>
        <dbReference type="ARBA" id="ARBA00023014"/>
    </source>
</evidence>
<dbReference type="InterPro" id="IPR036895">
    <property type="entry name" value="Uracil-DNA_glycosylase-like_sf"/>
</dbReference>
<evidence type="ECO:0000313" key="10">
    <source>
        <dbReference type="Proteomes" id="UP000215559"/>
    </source>
</evidence>
<dbReference type="Pfam" id="PF03167">
    <property type="entry name" value="UDG"/>
    <property type="match status" value="1"/>
</dbReference>
<dbReference type="SMART" id="SM00987">
    <property type="entry name" value="UreE_C"/>
    <property type="match status" value="1"/>
</dbReference>
<dbReference type="CDD" id="cd10033">
    <property type="entry name" value="UDG_like"/>
    <property type="match status" value="1"/>
</dbReference>
<keyword evidence="5" id="KW-0408">Iron</keyword>
<keyword evidence="2" id="KW-0479">Metal-binding</keyword>
<protein>
    <recommendedName>
        <fullName evidence="8">Uracil-DNA glycosylase-like domain-containing protein</fullName>
    </recommendedName>
</protein>
<evidence type="ECO:0000259" key="8">
    <source>
        <dbReference type="SMART" id="SM00986"/>
    </source>
</evidence>
<evidence type="ECO:0000256" key="7">
    <source>
        <dbReference type="ARBA" id="ARBA00023204"/>
    </source>
</evidence>
<keyword evidence="7" id="KW-0234">DNA repair</keyword>